<reference evidence="2" key="1">
    <citation type="journal article" date="1997" name="Nucleic Acids Res.">
        <title>tRNAscan-SE: a program for improved detection of transfer RNA genes in genomic sequence.</title>
        <authorList>
            <person name="Lowe T.M."/>
            <person name="Eddy S.R."/>
        </authorList>
    </citation>
    <scope>NUCLEOTIDE SEQUENCE [LARGE SCALE GENOMIC DNA]</scope>
</reference>
<sequence>MNSSTKLLAFALIAAQLLVAVHGGVFDFTDRWVDSDKTKPFPENAVLGGYDSEGYENYVGRIIAASSVLPARVRAETGYATYNSDSGSNQANSYDLLVSNETLSYEWVRSFDGFREKNPVSVGTSVTNERVYICRARTDGGLFIGTLYLSQRACFIRYENWPMRKLTKYEVLVRKLIPAPPSTFEVQVN</sequence>
<reference evidence="2" key="2">
    <citation type="journal article" date="2016" name="G3 (Bethesda)">
        <title>Genome Evolution in Three Species of Cactophilic Drosophila.</title>
        <authorList>
            <person name="Sanchez-Flores A."/>
            <person name="Penazola F."/>
            <person name="Carpinteyro-Ponce J."/>
            <person name="Nazario-Yepiz N."/>
            <person name="Abreu-Goodger C."/>
            <person name="Machado C.A."/>
            <person name="Markow T.A."/>
        </authorList>
    </citation>
    <scope>NUCLEOTIDE SEQUENCE [LARGE SCALE GENOMIC DNA]</scope>
</reference>
<gene>
    <name evidence="3" type="primary">LOC108621676</name>
</gene>
<dbReference type="PANTHER" id="PTHR31649">
    <property type="entry name" value="AGAP009604-PA"/>
    <property type="match status" value="1"/>
</dbReference>
<name>A0ABM1Q584_DROAR</name>
<proteinExistence type="predicted"/>
<feature type="chain" id="PRO_5047158002" evidence="1">
    <location>
        <begin position="24"/>
        <end position="189"/>
    </location>
</feature>
<organism evidence="2 3">
    <name type="scientific">Drosophila arizonae</name>
    <name type="common">Fruit fly</name>
    <dbReference type="NCBI Taxonomy" id="7263"/>
    <lineage>
        <taxon>Eukaryota</taxon>
        <taxon>Metazoa</taxon>
        <taxon>Ecdysozoa</taxon>
        <taxon>Arthropoda</taxon>
        <taxon>Hexapoda</taxon>
        <taxon>Insecta</taxon>
        <taxon>Pterygota</taxon>
        <taxon>Neoptera</taxon>
        <taxon>Endopterygota</taxon>
        <taxon>Diptera</taxon>
        <taxon>Brachycera</taxon>
        <taxon>Muscomorpha</taxon>
        <taxon>Ephydroidea</taxon>
        <taxon>Drosophilidae</taxon>
        <taxon>Drosophila</taxon>
    </lineage>
</organism>
<dbReference type="SMART" id="SM00696">
    <property type="entry name" value="DM9"/>
    <property type="match status" value="2"/>
</dbReference>
<feature type="signal peptide" evidence="1">
    <location>
        <begin position="1"/>
        <end position="23"/>
    </location>
</feature>
<dbReference type="Pfam" id="PF11901">
    <property type="entry name" value="DM9"/>
    <property type="match status" value="1"/>
</dbReference>
<dbReference type="InterPro" id="IPR006616">
    <property type="entry name" value="DM9_repeat"/>
</dbReference>
<dbReference type="Proteomes" id="UP000694904">
    <property type="component" value="Chromosome 2"/>
</dbReference>
<keyword evidence="2" id="KW-1185">Reference proteome</keyword>
<reference evidence="3" key="3">
    <citation type="submission" date="2025-08" db="UniProtKB">
        <authorList>
            <consortium name="RefSeq"/>
        </authorList>
    </citation>
    <scope>IDENTIFICATION</scope>
    <source>
        <tissue evidence="3">Whole organism</tissue>
    </source>
</reference>
<keyword evidence="1" id="KW-0732">Signal</keyword>
<dbReference type="RefSeq" id="XP_017874620.1">
    <property type="nucleotide sequence ID" value="XM_018019131.1"/>
</dbReference>
<dbReference type="GeneID" id="108621676"/>
<dbReference type="PANTHER" id="PTHR31649:SF10">
    <property type="entry name" value="IP19903P-RELATED"/>
    <property type="match status" value="1"/>
</dbReference>
<evidence type="ECO:0000313" key="2">
    <source>
        <dbReference type="Proteomes" id="UP000694904"/>
    </source>
</evidence>
<protein>
    <submittedName>
        <fullName evidence="3">Uncharacterized protein LOC108621676</fullName>
    </submittedName>
</protein>
<evidence type="ECO:0000256" key="1">
    <source>
        <dbReference type="SAM" id="SignalP"/>
    </source>
</evidence>
<accession>A0ABM1Q584</accession>
<evidence type="ECO:0000313" key="3">
    <source>
        <dbReference type="RefSeq" id="XP_017874620.1"/>
    </source>
</evidence>